<feature type="region of interest" description="Disordered" evidence="1">
    <location>
        <begin position="1"/>
        <end position="51"/>
    </location>
</feature>
<accession>A0AAE2CV33</accession>
<proteinExistence type="predicted"/>
<evidence type="ECO:0000313" key="2">
    <source>
        <dbReference type="EMBL" id="KAK4435214.1"/>
    </source>
</evidence>
<name>A0AAE2CV33_9LAMI</name>
<dbReference type="EMBL" id="JACGWO010000002">
    <property type="protein sequence ID" value="KAK4435214.1"/>
    <property type="molecule type" value="Genomic_DNA"/>
</dbReference>
<dbReference type="Proteomes" id="UP001293254">
    <property type="component" value="Unassembled WGS sequence"/>
</dbReference>
<organism evidence="2 3">
    <name type="scientific">Sesamum alatum</name>
    <dbReference type="NCBI Taxonomy" id="300844"/>
    <lineage>
        <taxon>Eukaryota</taxon>
        <taxon>Viridiplantae</taxon>
        <taxon>Streptophyta</taxon>
        <taxon>Embryophyta</taxon>
        <taxon>Tracheophyta</taxon>
        <taxon>Spermatophyta</taxon>
        <taxon>Magnoliopsida</taxon>
        <taxon>eudicotyledons</taxon>
        <taxon>Gunneridae</taxon>
        <taxon>Pentapetalae</taxon>
        <taxon>asterids</taxon>
        <taxon>lamiids</taxon>
        <taxon>Lamiales</taxon>
        <taxon>Pedaliaceae</taxon>
        <taxon>Sesamum</taxon>
    </lineage>
</organism>
<gene>
    <name evidence="2" type="ORF">Salat_0684700</name>
</gene>
<reference evidence="2" key="1">
    <citation type="submission" date="2020-06" db="EMBL/GenBank/DDBJ databases">
        <authorList>
            <person name="Li T."/>
            <person name="Hu X."/>
            <person name="Zhang T."/>
            <person name="Song X."/>
            <person name="Zhang H."/>
            <person name="Dai N."/>
            <person name="Sheng W."/>
            <person name="Hou X."/>
            <person name="Wei L."/>
        </authorList>
    </citation>
    <scope>NUCLEOTIDE SEQUENCE</scope>
    <source>
        <strain evidence="2">3651</strain>
        <tissue evidence="2">Leaf</tissue>
    </source>
</reference>
<sequence>MAAPAARGAIGVPEAQPVVAPQREPVRGAAPQGAFQAEAELSDDKSTTTQTSHSDAVMELMQLMKNTTQTDPRHINFAQLDEFDDLGDFAGTVALNACQSKLYDDEWILDSGATNHMSGNLELFNNFSIPEKVHDSVPLSIGAHTENLTTIDPILEQEPSPQAAPLPIVRRCTRAHAKPVRMQDFVCNSAMIQPLVLSPN</sequence>
<comment type="caution">
    <text evidence="2">The sequence shown here is derived from an EMBL/GenBank/DDBJ whole genome shotgun (WGS) entry which is preliminary data.</text>
</comment>
<reference evidence="2" key="2">
    <citation type="journal article" date="2024" name="Plant">
        <title>Genomic evolution and insights into agronomic trait innovations of Sesamum species.</title>
        <authorList>
            <person name="Miao H."/>
            <person name="Wang L."/>
            <person name="Qu L."/>
            <person name="Liu H."/>
            <person name="Sun Y."/>
            <person name="Le M."/>
            <person name="Wang Q."/>
            <person name="Wei S."/>
            <person name="Zheng Y."/>
            <person name="Lin W."/>
            <person name="Duan Y."/>
            <person name="Cao H."/>
            <person name="Xiong S."/>
            <person name="Wang X."/>
            <person name="Wei L."/>
            <person name="Li C."/>
            <person name="Ma Q."/>
            <person name="Ju M."/>
            <person name="Zhao R."/>
            <person name="Li G."/>
            <person name="Mu C."/>
            <person name="Tian Q."/>
            <person name="Mei H."/>
            <person name="Zhang T."/>
            <person name="Gao T."/>
            <person name="Zhang H."/>
        </authorList>
    </citation>
    <scope>NUCLEOTIDE SEQUENCE</scope>
    <source>
        <strain evidence="2">3651</strain>
    </source>
</reference>
<keyword evidence="3" id="KW-1185">Reference proteome</keyword>
<protein>
    <submittedName>
        <fullName evidence="2">Uncharacterized protein</fullName>
    </submittedName>
</protein>
<evidence type="ECO:0000256" key="1">
    <source>
        <dbReference type="SAM" id="MobiDB-lite"/>
    </source>
</evidence>
<evidence type="ECO:0000313" key="3">
    <source>
        <dbReference type="Proteomes" id="UP001293254"/>
    </source>
</evidence>
<dbReference type="AlphaFoldDB" id="A0AAE2CV33"/>